<sequence>MRRVTRSVRVINLTVHISSTVPRHEAYTYSNTTLRESSYSEVRMTSLSRLSSKV</sequence>
<reference evidence="1 2" key="1">
    <citation type="journal article" date="2019" name="Nat. Ecol. Evol.">
        <title>Megaphylogeny resolves global patterns of mushroom evolution.</title>
        <authorList>
            <person name="Varga T."/>
            <person name="Krizsan K."/>
            <person name="Foldi C."/>
            <person name="Dima B."/>
            <person name="Sanchez-Garcia M."/>
            <person name="Sanchez-Ramirez S."/>
            <person name="Szollosi G.J."/>
            <person name="Szarkandi J.G."/>
            <person name="Papp V."/>
            <person name="Albert L."/>
            <person name="Andreopoulos W."/>
            <person name="Angelini C."/>
            <person name="Antonin V."/>
            <person name="Barry K.W."/>
            <person name="Bougher N.L."/>
            <person name="Buchanan P."/>
            <person name="Buyck B."/>
            <person name="Bense V."/>
            <person name="Catcheside P."/>
            <person name="Chovatia M."/>
            <person name="Cooper J."/>
            <person name="Damon W."/>
            <person name="Desjardin D."/>
            <person name="Finy P."/>
            <person name="Geml J."/>
            <person name="Haridas S."/>
            <person name="Hughes K."/>
            <person name="Justo A."/>
            <person name="Karasinski D."/>
            <person name="Kautmanova I."/>
            <person name="Kiss B."/>
            <person name="Kocsube S."/>
            <person name="Kotiranta H."/>
            <person name="LaButti K.M."/>
            <person name="Lechner B.E."/>
            <person name="Liimatainen K."/>
            <person name="Lipzen A."/>
            <person name="Lukacs Z."/>
            <person name="Mihaltcheva S."/>
            <person name="Morgado L.N."/>
            <person name="Niskanen T."/>
            <person name="Noordeloos M.E."/>
            <person name="Ohm R.A."/>
            <person name="Ortiz-Santana B."/>
            <person name="Ovrebo C."/>
            <person name="Racz N."/>
            <person name="Riley R."/>
            <person name="Savchenko A."/>
            <person name="Shiryaev A."/>
            <person name="Soop K."/>
            <person name="Spirin V."/>
            <person name="Szebenyi C."/>
            <person name="Tomsovsky M."/>
            <person name="Tulloss R.E."/>
            <person name="Uehling J."/>
            <person name="Grigoriev I.V."/>
            <person name="Vagvolgyi C."/>
            <person name="Papp T."/>
            <person name="Martin F.M."/>
            <person name="Miettinen O."/>
            <person name="Hibbett D.S."/>
            <person name="Nagy L.G."/>
        </authorList>
    </citation>
    <scope>NUCLEOTIDE SEQUENCE [LARGE SCALE GENOMIC DNA]</scope>
    <source>
        <strain evidence="1 2">FP101781</strain>
    </source>
</reference>
<organism evidence="1 2">
    <name type="scientific">Coprinellus micaceus</name>
    <name type="common">Glistening ink-cap mushroom</name>
    <name type="synonym">Coprinus micaceus</name>
    <dbReference type="NCBI Taxonomy" id="71717"/>
    <lineage>
        <taxon>Eukaryota</taxon>
        <taxon>Fungi</taxon>
        <taxon>Dikarya</taxon>
        <taxon>Basidiomycota</taxon>
        <taxon>Agaricomycotina</taxon>
        <taxon>Agaricomycetes</taxon>
        <taxon>Agaricomycetidae</taxon>
        <taxon>Agaricales</taxon>
        <taxon>Agaricineae</taxon>
        <taxon>Psathyrellaceae</taxon>
        <taxon>Coprinellus</taxon>
    </lineage>
</organism>
<evidence type="ECO:0000313" key="2">
    <source>
        <dbReference type="Proteomes" id="UP000298030"/>
    </source>
</evidence>
<proteinExistence type="predicted"/>
<evidence type="ECO:0000313" key="1">
    <source>
        <dbReference type="EMBL" id="TEB27333.1"/>
    </source>
</evidence>
<protein>
    <submittedName>
        <fullName evidence="1">Uncharacterized protein</fullName>
    </submittedName>
</protein>
<accession>A0A4Y7SZP2</accession>
<gene>
    <name evidence="1" type="ORF">FA13DRAFT_1736697</name>
</gene>
<dbReference type="Proteomes" id="UP000298030">
    <property type="component" value="Unassembled WGS sequence"/>
</dbReference>
<keyword evidence="2" id="KW-1185">Reference proteome</keyword>
<name>A0A4Y7SZP2_COPMI</name>
<dbReference type="EMBL" id="QPFP01000041">
    <property type="protein sequence ID" value="TEB27333.1"/>
    <property type="molecule type" value="Genomic_DNA"/>
</dbReference>
<dbReference type="AlphaFoldDB" id="A0A4Y7SZP2"/>
<comment type="caution">
    <text evidence="1">The sequence shown here is derived from an EMBL/GenBank/DDBJ whole genome shotgun (WGS) entry which is preliminary data.</text>
</comment>